<dbReference type="SUPFAM" id="SSF52540">
    <property type="entry name" value="P-loop containing nucleoside triphosphate hydrolases"/>
    <property type="match status" value="1"/>
</dbReference>
<gene>
    <name evidence="7" type="ORF">DW206_21975</name>
    <name evidence="6" type="ORF">DWV35_23800</name>
    <name evidence="3" type="ORF">F3B85_24590</name>
    <name evidence="4" type="ORF">F3B90_21230</name>
    <name evidence="5" type="ORF">PQ628_22420</name>
</gene>
<proteinExistence type="predicted"/>
<evidence type="ECO:0000313" key="7">
    <source>
        <dbReference type="EMBL" id="RHH40905.1"/>
    </source>
</evidence>
<dbReference type="PANTHER" id="PTHR34985:SF1">
    <property type="entry name" value="SLR0554 PROTEIN"/>
    <property type="match status" value="1"/>
</dbReference>
<evidence type="ECO:0000259" key="2">
    <source>
        <dbReference type="Pfam" id="PF12990"/>
    </source>
</evidence>
<dbReference type="Proteomes" id="UP000478493">
    <property type="component" value="Unassembled WGS sequence"/>
</dbReference>
<reference evidence="8 9" key="1">
    <citation type="submission" date="2018-08" db="EMBL/GenBank/DDBJ databases">
        <title>A genome reference for cultivated species of the human gut microbiota.</title>
        <authorList>
            <person name="Zou Y."/>
            <person name="Xue W."/>
            <person name="Luo G."/>
        </authorList>
    </citation>
    <scope>NUCLEOTIDE SEQUENCE [LARGE SCALE GENOMIC DNA]</scope>
    <source>
        <strain evidence="6 9">AF04-46</strain>
        <strain evidence="7 8">AM17-48</strain>
    </source>
</reference>
<evidence type="ECO:0000313" key="10">
    <source>
        <dbReference type="Proteomes" id="UP000424805"/>
    </source>
</evidence>
<dbReference type="EMBL" id="VWGP01000028">
    <property type="protein sequence ID" value="KAA4527808.1"/>
    <property type="molecule type" value="Genomic_DNA"/>
</dbReference>
<keyword evidence="6" id="KW-0347">Helicase</keyword>
<organism evidence="6 9">
    <name type="scientific">Bacteroides ovatus</name>
    <dbReference type="NCBI Taxonomy" id="28116"/>
    <lineage>
        <taxon>Bacteria</taxon>
        <taxon>Pseudomonadati</taxon>
        <taxon>Bacteroidota</taxon>
        <taxon>Bacteroidia</taxon>
        <taxon>Bacteroidales</taxon>
        <taxon>Bacteroidaceae</taxon>
        <taxon>Bacteroides</taxon>
    </lineage>
</organism>
<dbReference type="EMBL" id="QRJR01000031">
    <property type="protein sequence ID" value="RHH40905.1"/>
    <property type="molecule type" value="Genomic_DNA"/>
</dbReference>
<evidence type="ECO:0000313" key="8">
    <source>
        <dbReference type="Proteomes" id="UP000283329"/>
    </source>
</evidence>
<comment type="caution">
    <text evidence="6">The sequence shown here is derived from an EMBL/GenBank/DDBJ whole genome shotgun (WGS) entry which is preliminary data.</text>
</comment>
<dbReference type="InterPro" id="IPR007936">
    <property type="entry name" value="VapE-like_dom"/>
</dbReference>
<evidence type="ECO:0000259" key="1">
    <source>
        <dbReference type="Pfam" id="PF05272"/>
    </source>
</evidence>
<evidence type="ECO:0000313" key="3">
    <source>
        <dbReference type="EMBL" id="KAA4527808.1"/>
    </source>
</evidence>
<dbReference type="EMBL" id="QSBI01000047">
    <property type="protein sequence ID" value="RGX05873.1"/>
    <property type="molecule type" value="Genomic_DNA"/>
</dbReference>
<keyword evidence="6" id="KW-0547">Nucleotide-binding</keyword>
<evidence type="ECO:0000313" key="5">
    <source>
        <dbReference type="EMBL" id="MDC7960954.1"/>
    </source>
</evidence>
<dbReference type="Proteomes" id="UP001215078">
    <property type="component" value="Unassembled WGS sequence"/>
</dbReference>
<evidence type="ECO:0000313" key="6">
    <source>
        <dbReference type="EMBL" id="RGX05873.1"/>
    </source>
</evidence>
<evidence type="ECO:0000313" key="4">
    <source>
        <dbReference type="EMBL" id="KAA4622001.1"/>
    </source>
</evidence>
<dbReference type="InterPro" id="IPR024450">
    <property type="entry name" value="DUF3874"/>
</dbReference>
<feature type="domain" description="Virulence-associated protein E-like" evidence="1">
    <location>
        <begin position="141"/>
        <end position="353"/>
    </location>
</feature>
<accession>A0A413EGH0</accession>
<dbReference type="Pfam" id="PF05272">
    <property type="entry name" value="VapE-like_dom"/>
    <property type="match status" value="1"/>
</dbReference>
<evidence type="ECO:0000313" key="11">
    <source>
        <dbReference type="Proteomes" id="UP000478493"/>
    </source>
</evidence>
<reference evidence="10 11" key="2">
    <citation type="journal article" date="2019" name="Nat. Med.">
        <title>A library of human gut bacterial isolates paired with longitudinal multiomics data enables mechanistic microbiome research.</title>
        <authorList>
            <person name="Poyet M."/>
            <person name="Groussin M."/>
            <person name="Gibbons S.M."/>
            <person name="Avila-Pacheco J."/>
            <person name="Jiang X."/>
            <person name="Kearney S.M."/>
            <person name="Perrotta A.R."/>
            <person name="Berdy B."/>
            <person name="Zhao S."/>
            <person name="Lieberman T.D."/>
            <person name="Swanson P.K."/>
            <person name="Smith M."/>
            <person name="Roesemann S."/>
            <person name="Alexander J.E."/>
            <person name="Rich S.A."/>
            <person name="Livny J."/>
            <person name="Vlamakis H."/>
            <person name="Clish C."/>
            <person name="Bullock K."/>
            <person name="Deik A."/>
            <person name="Scott J."/>
            <person name="Pierce K.A."/>
            <person name="Xavier R.J."/>
            <person name="Alm E.J."/>
        </authorList>
    </citation>
    <scope>NUCLEOTIDE SEQUENCE [LARGE SCALE GENOMIC DNA]</scope>
    <source>
        <strain evidence="4 10">BIOML-A15</strain>
        <strain evidence="3 11">BIOML-A41</strain>
    </source>
</reference>
<dbReference type="Pfam" id="PF12990">
    <property type="entry name" value="DUF3874"/>
    <property type="match status" value="1"/>
</dbReference>
<keyword evidence="6" id="KW-0067">ATP-binding</keyword>
<feature type="domain" description="DUF3874" evidence="2">
    <location>
        <begin position="359"/>
        <end position="429"/>
    </location>
</feature>
<dbReference type="PANTHER" id="PTHR34985">
    <property type="entry name" value="SLR0554 PROTEIN"/>
    <property type="match status" value="1"/>
</dbReference>
<evidence type="ECO:0000313" key="9">
    <source>
        <dbReference type="Proteomes" id="UP000286031"/>
    </source>
</evidence>
<dbReference type="AlphaFoldDB" id="A0A413EGH0"/>
<keyword evidence="6" id="KW-0378">Hydrolase</keyword>
<dbReference type="EMBL" id="VWFP01000027">
    <property type="protein sequence ID" value="KAA4622001.1"/>
    <property type="molecule type" value="Genomic_DNA"/>
</dbReference>
<dbReference type="GO" id="GO:0004386">
    <property type="term" value="F:helicase activity"/>
    <property type="evidence" value="ECO:0007669"/>
    <property type="project" value="UniProtKB-KW"/>
</dbReference>
<name>A0A413EGH0_BACOV</name>
<dbReference type="Proteomes" id="UP000424805">
    <property type="component" value="Unassembled WGS sequence"/>
</dbReference>
<reference evidence="5" key="3">
    <citation type="submission" date="2022-10" db="EMBL/GenBank/DDBJ databases">
        <title>Human gut microbiome strain richness.</title>
        <authorList>
            <person name="Chen-Liaw A."/>
        </authorList>
    </citation>
    <scope>NUCLEOTIDE SEQUENCE</scope>
    <source>
        <strain evidence="5">RTP21484st1_H8_RTP21484_190118</strain>
    </source>
</reference>
<protein>
    <submittedName>
        <fullName evidence="6">Helicase</fullName>
    </submittedName>
    <submittedName>
        <fullName evidence="5">VapE family protein</fullName>
    </submittedName>
</protein>
<dbReference type="RefSeq" id="WP_004307635.1">
    <property type="nucleotide sequence ID" value="NZ_CABKQC010000017.1"/>
</dbReference>
<dbReference type="EMBL" id="JAQQPO010000033">
    <property type="protein sequence ID" value="MDC7960954.1"/>
    <property type="molecule type" value="Genomic_DNA"/>
</dbReference>
<sequence length="433" mass="50175">MDKKSVLLSLWQKFVNRFYKSGECEGLMEDASKPSVSCYEELKERKEIKERDLLSKTKQLTESVDLFLKSHYDFRYNVLTEETEFRLLERMNEGFQPVNQRVLNTICLEAHEAGIGCWDRDLSRCIYSTRIAEYHPFRLYLDELPEWDGIDRVSALARRVSESPLWEKGFRIWMLGMTAQWMGVMGDHANSVAPLLISTEQGYFKSTFCKSLLPPVLRRYYMDKVDLTSQGNVERRLAEMGLLNLDEFDKFSPAKMPLLKNLMQMASLSLCKAYQKNYRALPRIASFIGTSNRKDLLTDPTGSRRFICVEVEHPIDCEAIEHEQLYAQLKVAILSGQRYWFTKEEEQELQKSNLAFYRQGPVEDVLRACYRSAERREECDLLSAADIFQCLKRRNPAAMRGANPASLAQILVAVGIERKHTKFGNVYRVVKIG</sequence>
<dbReference type="InterPro" id="IPR027417">
    <property type="entry name" value="P-loop_NTPase"/>
</dbReference>
<dbReference type="Proteomes" id="UP000286031">
    <property type="component" value="Unassembled WGS sequence"/>
</dbReference>
<dbReference type="Proteomes" id="UP000283329">
    <property type="component" value="Unassembled WGS sequence"/>
</dbReference>